<organism evidence="1 2">
    <name type="scientific">Solidesulfovibrio aerotolerans</name>
    <dbReference type="NCBI Taxonomy" id="295255"/>
    <lineage>
        <taxon>Bacteria</taxon>
        <taxon>Pseudomonadati</taxon>
        <taxon>Thermodesulfobacteriota</taxon>
        <taxon>Desulfovibrionia</taxon>
        <taxon>Desulfovibrionales</taxon>
        <taxon>Desulfovibrionaceae</taxon>
        <taxon>Solidesulfovibrio</taxon>
    </lineage>
</organism>
<protein>
    <submittedName>
        <fullName evidence="1">Rossmann fold nucleotide-binding protein</fullName>
    </submittedName>
</protein>
<name>A0A7C9IW59_9BACT</name>
<evidence type="ECO:0000313" key="2">
    <source>
        <dbReference type="Proteomes" id="UP000482487"/>
    </source>
</evidence>
<sequence length="755" mass="82565">MSASPLITGDGQLVDIGDVHYNDELAAPQTYGVMRFAHTSDALRGLVRDLRDRAAREARPLTDFMDISGRSGHSRIGLDIHLTGEAPMVSDATRTVELPVAVTALNAVLAESLADLRSLCGDGGVDFGRLFIPRGPAVGRAEIAEAIERGWLLLPSRHSVAEDGVVEIVLENLRYVLSARLLGVGRNFAEMVVKGKHGLGIFQSLAPTGLPARLPAKDFMVGAVHIALGPFTAFLNRPTNRDGVFHLASRLLDGIRTSGISTPRQVELYNSGDAPAPTDGLAVRLKLYPPDGQVARLAERVLLPGRSREVLAAGVDFADLTDIFSPTGSRALFDEVAADPSDGGIYGRVLMPGKMITIPWEQEEGVWLQEFQWRLIYEYARGNVPEGVLEGEEIPKRMRPFLDDLKYVGGEQKLSKVFVADALPPADTLRVLKRNGIGVVAARGMGCHPGKACRPPFFRMDQTLYEELVRLEGEGMRFYLLLEYNGHAQVREFFRGLWVTREGKEHLPRIHTTMAMFGSACDVLGPVLEEPIAAFLQKMRDHPRLGEGFAVAHGSGPGVMRIVDDAAAALGIFRLGVGIDAEEIGQIPNFEPEAVAQFTNLAMNTRQDILDRRSLFKIFNLGGFGTSYEVNMALTFLKIGQCLPAPYIFIDPVGFGPNGEPFWRQTLEQFATLSSDLAGGGHVLGPLGPRWVVNCCHEVRTYEEGYAVMAAFVDDPAAYWRERGIAFSRVRFARDNLKKAGVPIAPYIEEALEGE</sequence>
<reference evidence="1 2" key="1">
    <citation type="submission" date="2020-01" db="EMBL/GenBank/DDBJ databases">
        <title>Genome sequence of Desulfovibrio aerotolerans DSM 16695(T).</title>
        <authorList>
            <person name="Karnachuk O."/>
            <person name="Avakyan M."/>
            <person name="Mardanov A."/>
            <person name="Kadnikov V."/>
            <person name="Ravin N."/>
        </authorList>
    </citation>
    <scope>NUCLEOTIDE SEQUENCE [LARGE SCALE GENOMIC DNA]</scope>
    <source>
        <strain evidence="1 2">DSM 16695</strain>
    </source>
</reference>
<proteinExistence type="predicted"/>
<dbReference type="AlphaFoldDB" id="A0A7C9IW59"/>
<evidence type="ECO:0000313" key="1">
    <source>
        <dbReference type="EMBL" id="MYL84523.1"/>
    </source>
</evidence>
<keyword evidence="2" id="KW-1185">Reference proteome</keyword>
<dbReference type="Gene3D" id="3.40.50.450">
    <property type="match status" value="1"/>
</dbReference>
<dbReference type="EMBL" id="WVUD01000034">
    <property type="protein sequence ID" value="MYL84523.1"/>
    <property type="molecule type" value="Genomic_DNA"/>
</dbReference>
<dbReference type="SUPFAM" id="SSF102405">
    <property type="entry name" value="MCP/YpsA-like"/>
    <property type="match status" value="1"/>
</dbReference>
<dbReference type="Proteomes" id="UP000482487">
    <property type="component" value="Unassembled WGS sequence"/>
</dbReference>
<dbReference type="OrthoDB" id="5437179at2"/>
<gene>
    <name evidence="1" type="ORF">GTA51_15490</name>
</gene>
<comment type="caution">
    <text evidence="1">The sequence shown here is derived from an EMBL/GenBank/DDBJ whole genome shotgun (WGS) entry which is preliminary data.</text>
</comment>
<accession>A0A7C9IW59</accession>
<dbReference type="RefSeq" id="WP_160962633.1">
    <property type="nucleotide sequence ID" value="NZ_WVUD01000034.1"/>
</dbReference>